<keyword evidence="2" id="KW-1185">Reference proteome</keyword>
<reference evidence="1 2" key="1">
    <citation type="journal article" date="2022" name="Plant J.">
        <title>Chromosome-level genome of Camellia lanceoleosa provides a valuable resource for understanding genome evolution and self-incompatibility.</title>
        <authorList>
            <person name="Gong W."/>
            <person name="Xiao S."/>
            <person name="Wang L."/>
            <person name="Liao Z."/>
            <person name="Chang Y."/>
            <person name="Mo W."/>
            <person name="Hu G."/>
            <person name="Li W."/>
            <person name="Zhao G."/>
            <person name="Zhu H."/>
            <person name="Hu X."/>
            <person name="Ji K."/>
            <person name="Xiang X."/>
            <person name="Song Q."/>
            <person name="Yuan D."/>
            <person name="Jin S."/>
            <person name="Zhang L."/>
        </authorList>
    </citation>
    <scope>NUCLEOTIDE SEQUENCE [LARGE SCALE GENOMIC DNA]</scope>
    <source>
        <strain evidence="1">SQ_2022a</strain>
    </source>
</reference>
<proteinExistence type="predicted"/>
<protein>
    <submittedName>
        <fullName evidence="1">Uncharacterized protein</fullName>
    </submittedName>
</protein>
<gene>
    <name evidence="1" type="ORF">LOK49_LG06G01639</name>
</gene>
<organism evidence="1 2">
    <name type="scientific">Camellia lanceoleosa</name>
    <dbReference type="NCBI Taxonomy" id="1840588"/>
    <lineage>
        <taxon>Eukaryota</taxon>
        <taxon>Viridiplantae</taxon>
        <taxon>Streptophyta</taxon>
        <taxon>Embryophyta</taxon>
        <taxon>Tracheophyta</taxon>
        <taxon>Spermatophyta</taxon>
        <taxon>Magnoliopsida</taxon>
        <taxon>eudicotyledons</taxon>
        <taxon>Gunneridae</taxon>
        <taxon>Pentapetalae</taxon>
        <taxon>asterids</taxon>
        <taxon>Ericales</taxon>
        <taxon>Theaceae</taxon>
        <taxon>Camellia</taxon>
    </lineage>
</organism>
<dbReference type="Proteomes" id="UP001060215">
    <property type="component" value="Chromosome 5"/>
</dbReference>
<evidence type="ECO:0000313" key="1">
    <source>
        <dbReference type="EMBL" id="KAI8010055.1"/>
    </source>
</evidence>
<comment type="caution">
    <text evidence="1">The sequence shown here is derived from an EMBL/GenBank/DDBJ whole genome shotgun (WGS) entry which is preliminary data.</text>
</comment>
<sequence>MMFFSDVQIRSNQLQNIHKGLGRTLAIKHHQHPLRYTATSNTINILLDTQQHQTSSTILLDTQQDTLRYTTTSNIINILLDAQHHTLIHHLNLSIVSAADLHFDGFDADDETLDDDTLHLIDFPLRSPTPPTITQSDTIESDHGVDCYRSLSGSDIEQFVISVVAVVRSTHLDADGHGGDFWWRRKHRGYAAVTVAEEEATT</sequence>
<name>A0ACC0HA44_9ERIC</name>
<accession>A0ACC0HA44</accession>
<evidence type="ECO:0000313" key="2">
    <source>
        <dbReference type="Proteomes" id="UP001060215"/>
    </source>
</evidence>
<dbReference type="EMBL" id="CM045762">
    <property type="protein sequence ID" value="KAI8010055.1"/>
    <property type="molecule type" value="Genomic_DNA"/>
</dbReference>